<gene>
    <name evidence="5 8" type="primary">prfA</name>
    <name evidence="8" type="ORF">G3M56_008860</name>
</gene>
<dbReference type="PROSITE" id="PS00745">
    <property type="entry name" value="RF_PROK_I"/>
    <property type="match status" value="1"/>
</dbReference>
<dbReference type="Gene3D" id="6.10.140.1950">
    <property type="match status" value="1"/>
</dbReference>
<keyword evidence="4 5" id="KW-0648">Protein biosynthesis</keyword>
<dbReference type="FunFam" id="3.30.70.1660:FF:000002">
    <property type="entry name" value="Peptide chain release factor 1"/>
    <property type="match status" value="1"/>
</dbReference>
<evidence type="ECO:0000313" key="9">
    <source>
        <dbReference type="Proteomes" id="UP000475117"/>
    </source>
</evidence>
<evidence type="ECO:0000256" key="6">
    <source>
        <dbReference type="NCBIfam" id="TIGR00019"/>
    </source>
</evidence>
<dbReference type="NCBIfam" id="NF001859">
    <property type="entry name" value="PRK00591.1"/>
    <property type="match status" value="1"/>
</dbReference>
<dbReference type="Pfam" id="PF03462">
    <property type="entry name" value="PCRF"/>
    <property type="match status" value="1"/>
</dbReference>
<dbReference type="SMART" id="SM00937">
    <property type="entry name" value="PCRF"/>
    <property type="match status" value="1"/>
</dbReference>
<dbReference type="FunFam" id="3.30.160.20:FF:000004">
    <property type="entry name" value="Peptide chain release factor 1"/>
    <property type="match status" value="1"/>
</dbReference>
<reference evidence="8 9" key="1">
    <citation type="submission" date="2020-12" db="EMBL/GenBank/DDBJ databases">
        <title>Sulforoseuscoccus oceanibium gen. nov., sp. nov., a representative of the phylum Verrucomicrobia with special cytoplasmic membrane, and proposal of Sulforoseuscoccusaceae fam. nov.</title>
        <authorList>
            <person name="Xi F."/>
        </authorList>
    </citation>
    <scope>NUCLEOTIDE SEQUENCE [LARGE SCALE GENOMIC DNA]</scope>
    <source>
        <strain evidence="8 9">T37</strain>
    </source>
</reference>
<dbReference type="EMBL" id="CP066776">
    <property type="protein sequence ID" value="QQL44004.1"/>
    <property type="molecule type" value="Genomic_DNA"/>
</dbReference>
<protein>
    <recommendedName>
        <fullName evidence="5 6">Peptide chain release factor 1</fullName>
        <shortName evidence="5">RF-1</shortName>
    </recommendedName>
</protein>
<keyword evidence="5" id="KW-0963">Cytoplasm</keyword>
<dbReference type="Gene3D" id="3.30.160.20">
    <property type="match status" value="1"/>
</dbReference>
<evidence type="ECO:0000256" key="5">
    <source>
        <dbReference type="HAMAP-Rule" id="MF_00093"/>
    </source>
</evidence>
<name>A0A6B3L4R2_9BACT</name>
<dbReference type="InterPro" id="IPR050057">
    <property type="entry name" value="Prokaryotic/Mito_RF"/>
</dbReference>
<dbReference type="PANTHER" id="PTHR43804:SF7">
    <property type="entry name" value="LD18447P"/>
    <property type="match status" value="1"/>
</dbReference>
<dbReference type="InterPro" id="IPR000352">
    <property type="entry name" value="Pep_chain_release_fac_I"/>
</dbReference>
<dbReference type="InterPro" id="IPR005139">
    <property type="entry name" value="PCRF"/>
</dbReference>
<evidence type="ECO:0000313" key="8">
    <source>
        <dbReference type="EMBL" id="QQL44004.1"/>
    </source>
</evidence>
<feature type="domain" description="Prokaryotic-type class I peptide chain release factors" evidence="7">
    <location>
        <begin position="227"/>
        <end position="243"/>
    </location>
</feature>
<dbReference type="HAMAP" id="MF_00093">
    <property type="entry name" value="Rel_fac_1"/>
    <property type="match status" value="1"/>
</dbReference>
<feature type="modified residue" description="N5-methylglutamine" evidence="5">
    <location>
        <position position="234"/>
    </location>
</feature>
<dbReference type="NCBIfam" id="TIGR00019">
    <property type="entry name" value="prfA"/>
    <property type="match status" value="1"/>
</dbReference>
<comment type="subcellular location">
    <subcellularLocation>
        <location evidence="5">Cytoplasm</location>
    </subcellularLocation>
</comment>
<dbReference type="InterPro" id="IPR004373">
    <property type="entry name" value="RF-1"/>
</dbReference>
<dbReference type="KEGG" id="soa:G3M56_008860"/>
<keyword evidence="3 5" id="KW-0488">Methylation</keyword>
<comment type="PTM">
    <text evidence="5">Methylated by PrmC. Methylation increases the termination efficiency of RF1.</text>
</comment>
<dbReference type="RefSeq" id="WP_164363424.1">
    <property type="nucleotide sequence ID" value="NZ_CP066776.1"/>
</dbReference>
<accession>A0A6B3L4R2</accession>
<dbReference type="PANTHER" id="PTHR43804">
    <property type="entry name" value="LD18447P"/>
    <property type="match status" value="1"/>
</dbReference>
<evidence type="ECO:0000256" key="3">
    <source>
        <dbReference type="ARBA" id="ARBA00022481"/>
    </source>
</evidence>
<proteinExistence type="inferred from homology"/>
<comment type="similarity">
    <text evidence="2 5">Belongs to the prokaryotic/mitochondrial release factor family.</text>
</comment>
<dbReference type="InterPro" id="IPR045853">
    <property type="entry name" value="Pep_chain_release_fac_I_sf"/>
</dbReference>
<dbReference type="AlphaFoldDB" id="A0A6B3L4R2"/>
<dbReference type="Gene3D" id="3.30.70.1660">
    <property type="match status" value="1"/>
</dbReference>
<comment type="function">
    <text evidence="1 5">Peptide chain release factor 1 directs the termination of translation in response to the peptide chain termination codons UAG and UAA.</text>
</comment>
<dbReference type="GO" id="GO:0016149">
    <property type="term" value="F:translation release factor activity, codon specific"/>
    <property type="evidence" value="ECO:0007669"/>
    <property type="project" value="UniProtKB-UniRule"/>
</dbReference>
<dbReference type="SUPFAM" id="SSF75620">
    <property type="entry name" value="Release factor"/>
    <property type="match status" value="1"/>
</dbReference>
<sequence>MDFAPLVEKRRSRLSELEAAMGEPDFFDDQRKATEMTREHTRIKELLSMWDEQTEVQKQIAENRELLSEDDPEIVEMAEMEIPELEKRLEQLESNIQYSLLPRDPTEDRDAIFEIRAGTGGDEASLFAGDLLRMYQRHAETRGWKFETLESAPSDVGGFKEVTVKISGEEVFRYLKYESGVHRVQRVPNTETQGRIHTSTATVAVMPEAEDVDVQLKPEDLRIEVCRAGGAGGQHVNRTESAVQVFHLPTGVMVRCEDGRSQTKNKEKALMILRSKLLERQQQEQAAEYSEKRRNLIGSGGREEKIRTYNFPQNRITDHRIGLTVYNLDQVLEGQINELTENLQAAEIADRLEELEANA</sequence>
<dbReference type="GO" id="GO:0005737">
    <property type="term" value="C:cytoplasm"/>
    <property type="evidence" value="ECO:0007669"/>
    <property type="project" value="UniProtKB-SubCell"/>
</dbReference>
<dbReference type="Pfam" id="PF00472">
    <property type="entry name" value="RF-1"/>
    <property type="match status" value="1"/>
</dbReference>
<organism evidence="8 9">
    <name type="scientific">Sulfuriroseicoccus oceanibius</name>
    <dbReference type="NCBI Taxonomy" id="2707525"/>
    <lineage>
        <taxon>Bacteria</taxon>
        <taxon>Pseudomonadati</taxon>
        <taxon>Verrucomicrobiota</taxon>
        <taxon>Verrucomicrobiia</taxon>
        <taxon>Verrucomicrobiales</taxon>
        <taxon>Verrucomicrobiaceae</taxon>
        <taxon>Sulfuriroseicoccus</taxon>
    </lineage>
</organism>
<evidence type="ECO:0000256" key="1">
    <source>
        <dbReference type="ARBA" id="ARBA00002986"/>
    </source>
</evidence>
<dbReference type="Proteomes" id="UP000475117">
    <property type="component" value="Chromosome"/>
</dbReference>
<evidence type="ECO:0000256" key="4">
    <source>
        <dbReference type="ARBA" id="ARBA00022917"/>
    </source>
</evidence>
<keyword evidence="9" id="KW-1185">Reference proteome</keyword>
<evidence type="ECO:0000256" key="2">
    <source>
        <dbReference type="ARBA" id="ARBA00010835"/>
    </source>
</evidence>
<evidence type="ECO:0000259" key="7">
    <source>
        <dbReference type="PROSITE" id="PS00745"/>
    </source>
</evidence>